<feature type="transmembrane region" description="Helical" evidence="7">
    <location>
        <begin position="119"/>
        <end position="139"/>
    </location>
</feature>
<gene>
    <name evidence="9" type="ORF">XU08_C0005G0043</name>
</gene>
<name>A0A0T5ZWX1_UNCKA</name>
<dbReference type="PANTHER" id="PTHR34136">
    <property type="match status" value="1"/>
</dbReference>
<dbReference type="GO" id="GO:0016020">
    <property type="term" value="C:membrane"/>
    <property type="evidence" value="ECO:0007669"/>
    <property type="project" value="UniProtKB-SubCell"/>
</dbReference>
<accession>A0A0T5ZWX1</accession>
<feature type="transmembrane region" description="Helical" evidence="7">
    <location>
        <begin position="12"/>
        <end position="30"/>
    </location>
</feature>
<feature type="transmembrane region" description="Helical" evidence="7">
    <location>
        <begin position="90"/>
        <end position="107"/>
    </location>
</feature>
<dbReference type="STRING" id="1576480.XU08_C0005G0043"/>
<comment type="subcellular location">
    <subcellularLocation>
        <location evidence="1">Membrane</location>
        <topology evidence="1">Multi-pass membrane protein</topology>
    </subcellularLocation>
</comment>
<evidence type="ECO:0000256" key="5">
    <source>
        <dbReference type="ARBA" id="ARBA00022989"/>
    </source>
</evidence>
<keyword evidence="5 7" id="KW-1133">Transmembrane helix</keyword>
<evidence type="ECO:0000256" key="6">
    <source>
        <dbReference type="ARBA" id="ARBA00023136"/>
    </source>
</evidence>
<feature type="transmembrane region" description="Helical" evidence="7">
    <location>
        <begin position="386"/>
        <end position="406"/>
    </location>
</feature>
<keyword evidence="3 9" id="KW-0808">Transferase</keyword>
<evidence type="ECO:0000256" key="3">
    <source>
        <dbReference type="ARBA" id="ARBA00022679"/>
    </source>
</evidence>
<sequence length="701" mass="79208">MAQFSSLRAPGSWLLALLVFSTIFERLNIFVPSLDFSLKISLILLPIVGLALLLKTRLTPTPTFLFPALAAVVSTEILSIIFSFDRFQSFQVVVFHLLMIGLFYLIIWSVRSERGLARLVWGWGIGSATVALLGIWQFFHYALGGDPTLFFERWFSAKTLPADTFLQSLYGLISWRARWDIGMLDHFLRPPSTFIDVTTGASFVGIFLILGFGWFLSWKREDLRRVLIGMLLAVSSLYFLMAVSRSAALGLLAGVGLFAYLYLKDRFNPRVIRVAIITVAVAVLGLGIFFTVTNRLGSTLNRLTYVQDSGQMFIKNPLFGVGVGNFEPYCRSVLNPGSPACYSHSILLTWLGEMGILGLAANLFLATVVIYFLYRLFDRLKRENVWKWRIAGLLAAYVALLFSNIFHAHYGLEFTWVLMGLAVACWYQAKLEVITNTSKLDVLGIKVDNVTMNEAVERVRDFFKADRRAYFATANYNRVQRGRYVVTPNSEMIIAAHQDKEFTRILNQADLAVPDTVGLVWASRIWGTPLKERVAGTDLFLRLCEEAARRGGQIFLLEGSAGLHSAERAARELKRRYPKLKVAGTLIADDSPENDAKTVQLINRSAKQSIDLLFVAYGHGKQEKWIKRNLPKLNVKVAMGVGGALDFAAGVQKRAPEKIRELGFEWLYRLVKKQPKQSWRIRRQLALLPFIFLTFKESFKR</sequence>
<keyword evidence="4 7" id="KW-0812">Transmembrane</keyword>
<dbReference type="AlphaFoldDB" id="A0A0T5ZWX1"/>
<dbReference type="PANTHER" id="PTHR34136:SF1">
    <property type="entry name" value="UDP-N-ACETYL-D-MANNOSAMINURONIC ACID TRANSFERASE"/>
    <property type="match status" value="1"/>
</dbReference>
<keyword evidence="2 9" id="KW-0328">Glycosyltransferase</keyword>
<comment type="caution">
    <text evidence="9">The sequence shown here is derived from an EMBL/GenBank/DDBJ whole genome shotgun (WGS) entry which is preliminary data.</text>
</comment>
<dbReference type="Pfam" id="PF04932">
    <property type="entry name" value="Wzy_C"/>
    <property type="match status" value="1"/>
</dbReference>
<feature type="transmembrane region" description="Helical" evidence="7">
    <location>
        <begin position="36"/>
        <end position="54"/>
    </location>
</feature>
<feature type="domain" description="O-antigen ligase-related" evidence="8">
    <location>
        <begin position="231"/>
        <end position="361"/>
    </location>
</feature>
<evidence type="ECO:0000256" key="2">
    <source>
        <dbReference type="ARBA" id="ARBA00022676"/>
    </source>
</evidence>
<evidence type="ECO:0000259" key="8">
    <source>
        <dbReference type="Pfam" id="PF04932"/>
    </source>
</evidence>
<feature type="transmembrane region" description="Helical" evidence="7">
    <location>
        <begin position="193"/>
        <end position="216"/>
    </location>
</feature>
<proteinExistence type="predicted"/>
<dbReference type="InterPro" id="IPR007016">
    <property type="entry name" value="O-antigen_ligase-rel_domated"/>
</dbReference>
<evidence type="ECO:0000256" key="1">
    <source>
        <dbReference type="ARBA" id="ARBA00004141"/>
    </source>
</evidence>
<dbReference type="EC" id="2.4.1.187" evidence="9"/>
<dbReference type="Proteomes" id="UP000051297">
    <property type="component" value="Unassembled WGS sequence"/>
</dbReference>
<feature type="transmembrane region" description="Helical" evidence="7">
    <location>
        <begin position="270"/>
        <end position="292"/>
    </location>
</feature>
<dbReference type="EMBL" id="LDXK01000005">
    <property type="protein sequence ID" value="KRT67282.1"/>
    <property type="molecule type" value="Genomic_DNA"/>
</dbReference>
<dbReference type="GO" id="GO:0047244">
    <property type="term" value="F:N-acetylglucosaminyldiphosphoundecaprenol N-acetyl-beta-D-mannosaminyltransferase activity"/>
    <property type="evidence" value="ECO:0007669"/>
    <property type="project" value="UniProtKB-EC"/>
</dbReference>
<dbReference type="CDD" id="cd06533">
    <property type="entry name" value="Glyco_transf_WecG_TagA"/>
    <property type="match status" value="1"/>
</dbReference>
<evidence type="ECO:0000313" key="9">
    <source>
        <dbReference type="EMBL" id="KRT67282.1"/>
    </source>
</evidence>
<reference evidence="9 10" key="1">
    <citation type="submission" date="2015-05" db="EMBL/GenBank/DDBJ databases">
        <title>Critical biogeochemical functions in the subsurface are associated with bacteria from new phyla and little studied lineages.</title>
        <authorList>
            <person name="Hug L.A."/>
            <person name="Thomas B.C."/>
            <person name="Sharon I."/>
            <person name="Brown C.T."/>
            <person name="Sharma R."/>
            <person name="Hettich R.L."/>
            <person name="Wilkins M.J."/>
            <person name="Williams K.H."/>
            <person name="Singh A."/>
            <person name="Banfield J.F."/>
        </authorList>
    </citation>
    <scope>NUCLEOTIDE SEQUENCE [LARGE SCALE GENOMIC DNA]</scope>
    <source>
        <strain evidence="9">CSP1-7</strain>
    </source>
</reference>
<evidence type="ECO:0000313" key="10">
    <source>
        <dbReference type="Proteomes" id="UP000051297"/>
    </source>
</evidence>
<evidence type="ECO:0000256" key="7">
    <source>
        <dbReference type="SAM" id="Phobius"/>
    </source>
</evidence>
<feature type="transmembrane region" description="Helical" evidence="7">
    <location>
        <begin position="354"/>
        <end position="374"/>
    </location>
</feature>
<dbReference type="InterPro" id="IPR004629">
    <property type="entry name" value="WecG_TagA_CpsF"/>
</dbReference>
<feature type="transmembrane region" description="Helical" evidence="7">
    <location>
        <begin position="247"/>
        <end position="263"/>
    </location>
</feature>
<dbReference type="Pfam" id="PF03808">
    <property type="entry name" value="Glyco_tran_WecG"/>
    <property type="match status" value="1"/>
</dbReference>
<dbReference type="NCBIfam" id="TIGR00696">
    <property type="entry name" value="wecG_tagA_cpsF"/>
    <property type="match status" value="1"/>
</dbReference>
<keyword evidence="6 7" id="KW-0472">Membrane</keyword>
<feature type="transmembrane region" description="Helical" evidence="7">
    <location>
        <begin position="223"/>
        <end position="241"/>
    </location>
</feature>
<feature type="transmembrane region" description="Helical" evidence="7">
    <location>
        <begin position="66"/>
        <end position="84"/>
    </location>
</feature>
<evidence type="ECO:0000256" key="4">
    <source>
        <dbReference type="ARBA" id="ARBA00022692"/>
    </source>
</evidence>
<protein>
    <submittedName>
        <fullName evidence="9">Glycosyl transferase family protein, N-acetylglucosaminyldiphosphoundecaprenol</fullName>
        <ecNumber evidence="9">2.4.1.187</ecNumber>
    </submittedName>
</protein>
<organism evidence="9 10">
    <name type="scientific">candidate division WWE3 bacterium CSP1-7</name>
    <dbReference type="NCBI Taxonomy" id="1576480"/>
    <lineage>
        <taxon>Bacteria</taxon>
        <taxon>Katanobacteria</taxon>
    </lineage>
</organism>